<proteinExistence type="inferred from homology"/>
<dbReference type="InterPro" id="IPR036388">
    <property type="entry name" value="WH-like_DNA-bd_sf"/>
</dbReference>
<keyword evidence="3" id="KW-0731">Sigma factor</keyword>
<dbReference type="Gene3D" id="1.10.10.10">
    <property type="entry name" value="Winged helix-like DNA-binding domain superfamily/Winged helix DNA-binding domain"/>
    <property type="match status" value="1"/>
</dbReference>
<dbReference type="EMBL" id="JADKFW010000012">
    <property type="protein sequence ID" value="MBK9718641.1"/>
    <property type="molecule type" value="Genomic_DNA"/>
</dbReference>
<sequence length="181" mass="21369">MQKDDFNELIASCINGERSAQKQLYYMFYSYGLNICIRYAKNEMESEEMINDAFLRVFSQLDKYDQIQAFKPWFHTLVVRSSLNFIKKWHQEMETKEIDHARTSEMAEHIMSQINTEDIHKLVKTLARTYQTTFNLYVVEGYSHSEIAQLLGISENTSRSNLLVARQKLQNMILNLHSIKI</sequence>
<dbReference type="Pfam" id="PF04542">
    <property type="entry name" value="Sigma70_r2"/>
    <property type="match status" value="1"/>
</dbReference>
<dbReference type="InterPro" id="IPR013324">
    <property type="entry name" value="RNA_pol_sigma_r3/r4-like"/>
</dbReference>
<evidence type="ECO:0000313" key="8">
    <source>
        <dbReference type="EMBL" id="MBK9718641.1"/>
    </source>
</evidence>
<keyword evidence="5" id="KW-0804">Transcription</keyword>
<gene>
    <name evidence="8" type="ORF">IPO85_14235</name>
</gene>
<evidence type="ECO:0000313" key="9">
    <source>
        <dbReference type="Proteomes" id="UP000808349"/>
    </source>
</evidence>
<feature type="domain" description="RNA polymerase sigma factor 70 region 4 type 2" evidence="7">
    <location>
        <begin position="117"/>
        <end position="169"/>
    </location>
</feature>
<evidence type="ECO:0000259" key="6">
    <source>
        <dbReference type="Pfam" id="PF04542"/>
    </source>
</evidence>
<dbReference type="Proteomes" id="UP000808349">
    <property type="component" value="Unassembled WGS sequence"/>
</dbReference>
<dbReference type="InterPro" id="IPR014284">
    <property type="entry name" value="RNA_pol_sigma-70_dom"/>
</dbReference>
<dbReference type="SUPFAM" id="SSF88659">
    <property type="entry name" value="Sigma3 and sigma4 domains of RNA polymerase sigma factors"/>
    <property type="match status" value="1"/>
</dbReference>
<protein>
    <submittedName>
        <fullName evidence="8">Sigma-70 family RNA polymerase sigma factor</fullName>
    </submittedName>
</protein>
<dbReference type="InterPro" id="IPR013325">
    <property type="entry name" value="RNA_pol_sigma_r2"/>
</dbReference>
<reference evidence="8 9" key="1">
    <citation type="submission" date="2020-10" db="EMBL/GenBank/DDBJ databases">
        <title>Connecting structure to function with the recovery of over 1000 high-quality activated sludge metagenome-assembled genomes encoding full-length rRNA genes using long-read sequencing.</title>
        <authorList>
            <person name="Singleton C.M."/>
            <person name="Petriglieri F."/>
            <person name="Kristensen J.M."/>
            <person name="Kirkegaard R.H."/>
            <person name="Michaelsen T.Y."/>
            <person name="Andersen M.H."/>
            <person name="Karst S.M."/>
            <person name="Dueholm M.S."/>
            <person name="Nielsen P.H."/>
            <person name="Albertsen M."/>
        </authorList>
    </citation>
    <scope>NUCLEOTIDE SEQUENCE [LARGE SCALE GENOMIC DNA]</scope>
    <source>
        <strain evidence="8">Ribe_18-Q3-R11-54_BAT3C.373</strain>
    </source>
</reference>
<evidence type="ECO:0000256" key="2">
    <source>
        <dbReference type="ARBA" id="ARBA00023015"/>
    </source>
</evidence>
<comment type="similarity">
    <text evidence="1">Belongs to the sigma-70 factor family. ECF subfamily.</text>
</comment>
<organism evidence="8 9">
    <name type="scientific">Candidatus Defluviibacterium haderslevense</name>
    <dbReference type="NCBI Taxonomy" id="2981993"/>
    <lineage>
        <taxon>Bacteria</taxon>
        <taxon>Pseudomonadati</taxon>
        <taxon>Bacteroidota</taxon>
        <taxon>Saprospiria</taxon>
        <taxon>Saprospirales</taxon>
        <taxon>Saprospiraceae</taxon>
        <taxon>Candidatus Defluviibacterium</taxon>
    </lineage>
</organism>
<dbReference type="InterPro" id="IPR013249">
    <property type="entry name" value="RNA_pol_sigma70_r4_t2"/>
</dbReference>
<dbReference type="PANTHER" id="PTHR43133:SF8">
    <property type="entry name" value="RNA POLYMERASE SIGMA FACTOR HI_1459-RELATED"/>
    <property type="match status" value="1"/>
</dbReference>
<evidence type="ECO:0000259" key="7">
    <source>
        <dbReference type="Pfam" id="PF08281"/>
    </source>
</evidence>
<comment type="caution">
    <text evidence="8">The sequence shown here is derived from an EMBL/GenBank/DDBJ whole genome shotgun (WGS) entry which is preliminary data.</text>
</comment>
<dbReference type="InterPro" id="IPR007627">
    <property type="entry name" value="RNA_pol_sigma70_r2"/>
</dbReference>
<dbReference type="GO" id="GO:0006352">
    <property type="term" value="P:DNA-templated transcription initiation"/>
    <property type="evidence" value="ECO:0007669"/>
    <property type="project" value="InterPro"/>
</dbReference>
<dbReference type="PANTHER" id="PTHR43133">
    <property type="entry name" value="RNA POLYMERASE ECF-TYPE SIGMA FACTO"/>
    <property type="match status" value="1"/>
</dbReference>
<evidence type="ECO:0000256" key="4">
    <source>
        <dbReference type="ARBA" id="ARBA00023125"/>
    </source>
</evidence>
<dbReference type="InterPro" id="IPR039425">
    <property type="entry name" value="RNA_pol_sigma-70-like"/>
</dbReference>
<evidence type="ECO:0000256" key="1">
    <source>
        <dbReference type="ARBA" id="ARBA00010641"/>
    </source>
</evidence>
<evidence type="ECO:0000256" key="5">
    <source>
        <dbReference type="ARBA" id="ARBA00023163"/>
    </source>
</evidence>
<keyword evidence="2" id="KW-0805">Transcription regulation</keyword>
<evidence type="ECO:0000256" key="3">
    <source>
        <dbReference type="ARBA" id="ARBA00023082"/>
    </source>
</evidence>
<dbReference type="Gene3D" id="1.10.1740.10">
    <property type="match status" value="1"/>
</dbReference>
<accession>A0A9D7SC10</accession>
<dbReference type="Pfam" id="PF08281">
    <property type="entry name" value="Sigma70_r4_2"/>
    <property type="match status" value="1"/>
</dbReference>
<dbReference type="NCBIfam" id="TIGR02937">
    <property type="entry name" value="sigma70-ECF"/>
    <property type="match status" value="1"/>
</dbReference>
<dbReference type="GO" id="GO:0003677">
    <property type="term" value="F:DNA binding"/>
    <property type="evidence" value="ECO:0007669"/>
    <property type="project" value="UniProtKB-KW"/>
</dbReference>
<dbReference type="GO" id="GO:0016987">
    <property type="term" value="F:sigma factor activity"/>
    <property type="evidence" value="ECO:0007669"/>
    <property type="project" value="UniProtKB-KW"/>
</dbReference>
<dbReference type="SUPFAM" id="SSF88946">
    <property type="entry name" value="Sigma2 domain of RNA polymerase sigma factors"/>
    <property type="match status" value="1"/>
</dbReference>
<keyword evidence="4" id="KW-0238">DNA-binding</keyword>
<dbReference type="AlphaFoldDB" id="A0A9D7SC10"/>
<name>A0A9D7SC10_9BACT</name>
<feature type="domain" description="RNA polymerase sigma-70 region 2" evidence="6">
    <location>
        <begin position="34"/>
        <end position="88"/>
    </location>
</feature>